<evidence type="ECO:0000313" key="3">
    <source>
        <dbReference type="EMBL" id="MBB5934747.1"/>
    </source>
</evidence>
<dbReference type="EMBL" id="JACHJL010000003">
    <property type="protein sequence ID" value="MBB5934747.1"/>
    <property type="molecule type" value="Genomic_DNA"/>
</dbReference>
<dbReference type="Proteomes" id="UP000588098">
    <property type="component" value="Unassembled WGS sequence"/>
</dbReference>
<evidence type="ECO:0000256" key="2">
    <source>
        <dbReference type="SAM" id="Phobius"/>
    </source>
</evidence>
<proteinExistence type="predicted"/>
<gene>
    <name evidence="3" type="ORF">FHS42_001794</name>
</gene>
<sequence>MMMSSGRPHELIAWRPRRSSAAIGLLAGLFIGFGSITTPNTGDHPSCGDGPLIASTVLQIVSFFINIGAGAIATLMPPGDSGTGRRPRSRLDHRA</sequence>
<dbReference type="AlphaFoldDB" id="A0A7W9Q917"/>
<keyword evidence="2" id="KW-1133">Transmembrane helix</keyword>
<feature type="region of interest" description="Disordered" evidence="1">
    <location>
        <begin position="76"/>
        <end position="95"/>
    </location>
</feature>
<feature type="transmembrane region" description="Helical" evidence="2">
    <location>
        <begin position="21"/>
        <end position="40"/>
    </location>
</feature>
<keyword evidence="2" id="KW-0812">Transmembrane</keyword>
<organism evidence="3 4">
    <name type="scientific">Streptomyces zagrosensis</name>
    <dbReference type="NCBI Taxonomy" id="1042984"/>
    <lineage>
        <taxon>Bacteria</taxon>
        <taxon>Bacillati</taxon>
        <taxon>Actinomycetota</taxon>
        <taxon>Actinomycetes</taxon>
        <taxon>Kitasatosporales</taxon>
        <taxon>Streptomycetaceae</taxon>
        <taxon>Streptomyces</taxon>
    </lineage>
</organism>
<comment type="caution">
    <text evidence="3">The sequence shown here is derived from an EMBL/GenBank/DDBJ whole genome shotgun (WGS) entry which is preliminary data.</text>
</comment>
<evidence type="ECO:0000256" key="1">
    <source>
        <dbReference type="SAM" id="MobiDB-lite"/>
    </source>
</evidence>
<name>A0A7W9Q917_9ACTN</name>
<dbReference type="RefSeq" id="WP_184570465.1">
    <property type="nucleotide sequence ID" value="NZ_JACHJL010000003.1"/>
</dbReference>
<evidence type="ECO:0000313" key="4">
    <source>
        <dbReference type="Proteomes" id="UP000588098"/>
    </source>
</evidence>
<feature type="transmembrane region" description="Helical" evidence="2">
    <location>
        <begin position="52"/>
        <end position="76"/>
    </location>
</feature>
<accession>A0A7W9Q917</accession>
<reference evidence="3 4" key="1">
    <citation type="submission" date="2020-08" db="EMBL/GenBank/DDBJ databases">
        <title>Genomic Encyclopedia of Type Strains, Phase III (KMG-III): the genomes of soil and plant-associated and newly described type strains.</title>
        <authorList>
            <person name="Whitman W."/>
        </authorList>
    </citation>
    <scope>NUCLEOTIDE SEQUENCE [LARGE SCALE GENOMIC DNA]</scope>
    <source>
        <strain evidence="3 4">CECT 8305</strain>
    </source>
</reference>
<protein>
    <submittedName>
        <fullName evidence="3">Uncharacterized protein</fullName>
    </submittedName>
</protein>
<keyword evidence="4" id="KW-1185">Reference proteome</keyword>
<keyword evidence="2" id="KW-0472">Membrane</keyword>